<dbReference type="InParanoid" id="A0A0C3PIX0"/>
<evidence type="ECO:0000259" key="2">
    <source>
        <dbReference type="Pfam" id="PF03732"/>
    </source>
</evidence>
<sequence length="265" mass="29337">MTRTHTQARADRAIESASASRPTQPETSDDPRHQSALSSLASHCWTSAIMQQFQGFSAHCSSTTLASNDRGTPTPAGHWPPTPFGNPRGDGDDDLDDSDHHSSDDDNDNNNDPFGPNPKEGEHEETEGNLQLRVLDSLARAVQSLAWSPCRDTKGSSGSAKCELTFQNKPQTFCNDRQKPDLLLTGKPEDPPLWMDSWCKFDIELQSTFGPHDLVAEAENQLDHLTMKETHHINKYMVEFNRLATQVQGYGDGALCHFFYAGLPD</sequence>
<accession>A0A0C3PIX0</accession>
<name>A0A0C3PIX0_PISTI</name>
<dbReference type="OrthoDB" id="2691415at2759"/>
<dbReference type="AlphaFoldDB" id="A0A0C3PIX0"/>
<organism evidence="3 4">
    <name type="scientific">Pisolithus tinctorius Marx 270</name>
    <dbReference type="NCBI Taxonomy" id="870435"/>
    <lineage>
        <taxon>Eukaryota</taxon>
        <taxon>Fungi</taxon>
        <taxon>Dikarya</taxon>
        <taxon>Basidiomycota</taxon>
        <taxon>Agaricomycotina</taxon>
        <taxon>Agaricomycetes</taxon>
        <taxon>Agaricomycetidae</taxon>
        <taxon>Boletales</taxon>
        <taxon>Sclerodermatineae</taxon>
        <taxon>Pisolithaceae</taxon>
        <taxon>Pisolithus</taxon>
    </lineage>
</organism>
<proteinExistence type="predicted"/>
<feature type="region of interest" description="Disordered" evidence="1">
    <location>
        <begin position="62"/>
        <end position="127"/>
    </location>
</feature>
<feature type="compositionally biased region" description="Polar residues" evidence="1">
    <location>
        <begin position="62"/>
        <end position="71"/>
    </location>
</feature>
<dbReference type="Proteomes" id="UP000054217">
    <property type="component" value="Unassembled WGS sequence"/>
</dbReference>
<evidence type="ECO:0000313" key="3">
    <source>
        <dbReference type="EMBL" id="KIO08069.1"/>
    </source>
</evidence>
<reference evidence="4" key="2">
    <citation type="submission" date="2015-01" db="EMBL/GenBank/DDBJ databases">
        <title>Evolutionary Origins and Diversification of the Mycorrhizal Mutualists.</title>
        <authorList>
            <consortium name="DOE Joint Genome Institute"/>
            <consortium name="Mycorrhizal Genomics Consortium"/>
            <person name="Kohler A."/>
            <person name="Kuo A."/>
            <person name="Nagy L.G."/>
            <person name="Floudas D."/>
            <person name="Copeland A."/>
            <person name="Barry K.W."/>
            <person name="Cichocki N."/>
            <person name="Veneault-Fourrey C."/>
            <person name="LaButti K."/>
            <person name="Lindquist E.A."/>
            <person name="Lipzen A."/>
            <person name="Lundell T."/>
            <person name="Morin E."/>
            <person name="Murat C."/>
            <person name="Riley R."/>
            <person name="Ohm R."/>
            <person name="Sun H."/>
            <person name="Tunlid A."/>
            <person name="Henrissat B."/>
            <person name="Grigoriev I.V."/>
            <person name="Hibbett D.S."/>
            <person name="Martin F."/>
        </authorList>
    </citation>
    <scope>NUCLEOTIDE SEQUENCE [LARGE SCALE GENOMIC DNA]</scope>
    <source>
        <strain evidence="4">Marx 270</strain>
    </source>
</reference>
<feature type="region of interest" description="Disordered" evidence="1">
    <location>
        <begin position="1"/>
        <end position="38"/>
    </location>
</feature>
<feature type="domain" description="Retrotransposon gag" evidence="2">
    <location>
        <begin position="195"/>
        <end position="264"/>
    </location>
</feature>
<gene>
    <name evidence="3" type="ORF">M404DRAFT_23334</name>
</gene>
<dbReference type="EMBL" id="KN831958">
    <property type="protein sequence ID" value="KIO08069.1"/>
    <property type="molecule type" value="Genomic_DNA"/>
</dbReference>
<dbReference type="InterPro" id="IPR005162">
    <property type="entry name" value="Retrotrans_gag_dom"/>
</dbReference>
<dbReference type="Pfam" id="PF03732">
    <property type="entry name" value="Retrotrans_gag"/>
    <property type="match status" value="1"/>
</dbReference>
<evidence type="ECO:0000313" key="4">
    <source>
        <dbReference type="Proteomes" id="UP000054217"/>
    </source>
</evidence>
<dbReference type="HOGENOM" id="CLU_033743_3_1_1"/>
<reference evidence="3 4" key="1">
    <citation type="submission" date="2014-04" db="EMBL/GenBank/DDBJ databases">
        <authorList>
            <consortium name="DOE Joint Genome Institute"/>
            <person name="Kuo A."/>
            <person name="Kohler A."/>
            <person name="Costa M.D."/>
            <person name="Nagy L.G."/>
            <person name="Floudas D."/>
            <person name="Copeland A."/>
            <person name="Barry K.W."/>
            <person name="Cichocki N."/>
            <person name="Veneault-Fourrey C."/>
            <person name="LaButti K."/>
            <person name="Lindquist E.A."/>
            <person name="Lipzen A."/>
            <person name="Lundell T."/>
            <person name="Morin E."/>
            <person name="Murat C."/>
            <person name="Sun H."/>
            <person name="Tunlid A."/>
            <person name="Henrissat B."/>
            <person name="Grigoriev I.V."/>
            <person name="Hibbett D.S."/>
            <person name="Martin F."/>
            <person name="Nordberg H.P."/>
            <person name="Cantor M.N."/>
            <person name="Hua S.X."/>
        </authorList>
    </citation>
    <scope>NUCLEOTIDE SEQUENCE [LARGE SCALE GENOMIC DNA]</scope>
    <source>
        <strain evidence="3 4">Marx 270</strain>
    </source>
</reference>
<keyword evidence="4" id="KW-1185">Reference proteome</keyword>
<protein>
    <recommendedName>
        <fullName evidence="2">Retrotransposon gag domain-containing protein</fullName>
    </recommendedName>
</protein>
<feature type="compositionally biased region" description="Polar residues" evidence="1">
    <location>
        <begin position="17"/>
        <end position="26"/>
    </location>
</feature>
<evidence type="ECO:0000256" key="1">
    <source>
        <dbReference type="SAM" id="MobiDB-lite"/>
    </source>
</evidence>